<dbReference type="Gene3D" id="3.40.50.720">
    <property type="entry name" value="NAD(P)-binding Rossmann-like Domain"/>
    <property type="match status" value="1"/>
</dbReference>
<comment type="caution">
    <text evidence="4">The sequence shown here is derived from an EMBL/GenBank/DDBJ whole genome shotgun (WGS) entry which is preliminary data.</text>
</comment>
<dbReference type="PANTHER" id="PTHR43245:SF51">
    <property type="entry name" value="SHORT CHAIN DEHYDROGENASE_REDUCTASE FAMILY 42E, MEMBER 2"/>
    <property type="match status" value="1"/>
</dbReference>
<sequence length="331" mass="36909">MKKAIVTGGGGFVGKAIVRRLIERGIDTAVVGRHRYPDVENMGAHCFVGDIRDPQFLSSAFKGYDTVFHVAAKAGIWGDEKKYLSINLNGTENVLEACRANNIPRLIYTSTPSVVFNRNSLENVDESAPYADSFLCHYAASKVLAEKRVLAANSTDLLTTALRPHLVWGPGDNHLIPRLIERGLKGQLRIVGNGRNRVDISYIDNVVDAHLLAADNLATSATAAGQAYFISQGHAVNLWNWINDLFKRLSIPPVKKQIGFKKAYYAGAFLEIVHTLFRLREEPRMTRFLAEQLAKSHWFSIHKAYDQLGYSPRVTTEEGMIKVVEWIQGET</sequence>
<organism evidence="4 5">
    <name type="scientific">Candidatus Desulfobia pelagia</name>
    <dbReference type="NCBI Taxonomy" id="2841692"/>
    <lineage>
        <taxon>Bacteria</taxon>
        <taxon>Pseudomonadati</taxon>
        <taxon>Thermodesulfobacteriota</taxon>
        <taxon>Desulfobulbia</taxon>
        <taxon>Desulfobulbales</taxon>
        <taxon>Desulfobulbaceae</taxon>
        <taxon>Candidatus Desulfobia</taxon>
    </lineage>
</organism>
<dbReference type="Proteomes" id="UP000614424">
    <property type="component" value="Unassembled WGS sequence"/>
</dbReference>
<evidence type="ECO:0000256" key="2">
    <source>
        <dbReference type="ARBA" id="ARBA00023002"/>
    </source>
</evidence>
<reference evidence="4 5" key="1">
    <citation type="submission" date="2020-08" db="EMBL/GenBank/DDBJ databases">
        <title>Bridging the membrane lipid divide: bacteria of the FCB group superphylum have the potential to synthesize archaeal ether lipids.</title>
        <authorList>
            <person name="Villanueva L."/>
            <person name="Von Meijenfeldt F.A.B."/>
            <person name="Westbye A.B."/>
            <person name="Yadav S."/>
            <person name="Hopmans E.C."/>
            <person name="Dutilh B.E."/>
            <person name="Sinninghe Damste J.S."/>
        </authorList>
    </citation>
    <scope>NUCLEOTIDE SEQUENCE [LARGE SCALE GENOMIC DNA]</scope>
    <source>
        <strain evidence="4">NIOZ-UU47</strain>
    </source>
</reference>
<accession>A0A8J6NFZ2</accession>
<proteinExistence type="inferred from homology"/>
<dbReference type="PANTHER" id="PTHR43245">
    <property type="entry name" value="BIFUNCTIONAL POLYMYXIN RESISTANCE PROTEIN ARNA"/>
    <property type="match status" value="1"/>
</dbReference>
<keyword evidence="2" id="KW-0560">Oxidoreductase</keyword>
<dbReference type="InterPro" id="IPR036291">
    <property type="entry name" value="NAD(P)-bd_dom_sf"/>
</dbReference>
<dbReference type="GO" id="GO:0006694">
    <property type="term" value="P:steroid biosynthetic process"/>
    <property type="evidence" value="ECO:0007669"/>
    <property type="project" value="InterPro"/>
</dbReference>
<evidence type="ECO:0000313" key="4">
    <source>
        <dbReference type="EMBL" id="MBC8317979.1"/>
    </source>
</evidence>
<dbReference type="GO" id="GO:0016616">
    <property type="term" value="F:oxidoreductase activity, acting on the CH-OH group of donors, NAD or NADP as acceptor"/>
    <property type="evidence" value="ECO:0007669"/>
    <property type="project" value="InterPro"/>
</dbReference>
<comment type="similarity">
    <text evidence="1">Belongs to the 3-beta-HSD family.</text>
</comment>
<feature type="domain" description="3-beta hydroxysteroid dehydrogenase/isomerase" evidence="3">
    <location>
        <begin position="5"/>
        <end position="252"/>
    </location>
</feature>
<gene>
    <name evidence="4" type="ORF">H8E41_08730</name>
</gene>
<dbReference type="InterPro" id="IPR050177">
    <property type="entry name" value="Lipid_A_modif_metabolic_enz"/>
</dbReference>
<evidence type="ECO:0000256" key="1">
    <source>
        <dbReference type="ARBA" id="ARBA00009219"/>
    </source>
</evidence>
<dbReference type="AlphaFoldDB" id="A0A8J6NFZ2"/>
<evidence type="ECO:0000259" key="3">
    <source>
        <dbReference type="Pfam" id="PF01073"/>
    </source>
</evidence>
<dbReference type="EMBL" id="JACNJZ010000120">
    <property type="protein sequence ID" value="MBC8317979.1"/>
    <property type="molecule type" value="Genomic_DNA"/>
</dbReference>
<dbReference type="SUPFAM" id="SSF51735">
    <property type="entry name" value="NAD(P)-binding Rossmann-fold domains"/>
    <property type="match status" value="1"/>
</dbReference>
<dbReference type="InterPro" id="IPR002225">
    <property type="entry name" value="3Beta_OHSteriod_DH/Estase"/>
</dbReference>
<dbReference type="Pfam" id="PF01073">
    <property type="entry name" value="3Beta_HSD"/>
    <property type="match status" value="1"/>
</dbReference>
<name>A0A8J6NFZ2_9BACT</name>
<evidence type="ECO:0000313" key="5">
    <source>
        <dbReference type="Proteomes" id="UP000614424"/>
    </source>
</evidence>
<protein>
    <submittedName>
        <fullName evidence="4">NAD-dependent epimerase/dehydratase family protein</fullName>
    </submittedName>
</protein>